<reference evidence="2 3" key="1">
    <citation type="journal article" date="2018" name="Proc. R. Soc. B">
        <title>A non-coding region near Follistatin controls head colour polymorphism in the Gouldian finch.</title>
        <authorList>
            <person name="Toomey M.B."/>
            <person name="Marques C.I."/>
            <person name="Andrade P."/>
            <person name="Araujo P.M."/>
            <person name="Sabatino S."/>
            <person name="Gazda M.A."/>
            <person name="Afonso S."/>
            <person name="Lopes R.J."/>
            <person name="Corbo J.C."/>
            <person name="Carneiro M."/>
        </authorList>
    </citation>
    <scope>NUCLEOTIDE SEQUENCE [LARGE SCALE GENOMIC DNA]</scope>
    <source>
        <strain evidence="2">Red01</strain>
        <tissue evidence="2">Muscle</tissue>
    </source>
</reference>
<dbReference type="Proteomes" id="UP000276834">
    <property type="component" value="Unassembled WGS sequence"/>
</dbReference>
<protein>
    <submittedName>
        <fullName evidence="2">Uncharacterized protein</fullName>
    </submittedName>
</protein>
<name>A0A3L8S0U2_CHLGU</name>
<evidence type="ECO:0000313" key="3">
    <source>
        <dbReference type="Proteomes" id="UP000276834"/>
    </source>
</evidence>
<proteinExistence type="predicted"/>
<gene>
    <name evidence="2" type="ORF">DV515_00013970</name>
</gene>
<dbReference type="EMBL" id="QUSF01000105">
    <property type="protein sequence ID" value="RLV91911.1"/>
    <property type="molecule type" value="Genomic_DNA"/>
</dbReference>
<accession>A0A3L8S0U2</accession>
<sequence>MLLSSVPKEGTIPVLPAPLQPPPLQGQSFLHPKIPTGKPPRIFKDAAARVLAFKMLLRLGIKAAPQYSPNIWMGIEADESFPAELLLLDWSVVGFYPEQDLESGSPLGF</sequence>
<evidence type="ECO:0000256" key="1">
    <source>
        <dbReference type="SAM" id="MobiDB-lite"/>
    </source>
</evidence>
<organism evidence="2 3">
    <name type="scientific">Chloebia gouldiae</name>
    <name type="common">Gouldian finch</name>
    <name type="synonym">Erythrura gouldiae</name>
    <dbReference type="NCBI Taxonomy" id="44316"/>
    <lineage>
        <taxon>Eukaryota</taxon>
        <taxon>Metazoa</taxon>
        <taxon>Chordata</taxon>
        <taxon>Craniata</taxon>
        <taxon>Vertebrata</taxon>
        <taxon>Euteleostomi</taxon>
        <taxon>Archelosauria</taxon>
        <taxon>Archosauria</taxon>
        <taxon>Dinosauria</taxon>
        <taxon>Saurischia</taxon>
        <taxon>Theropoda</taxon>
        <taxon>Coelurosauria</taxon>
        <taxon>Aves</taxon>
        <taxon>Neognathae</taxon>
        <taxon>Neoaves</taxon>
        <taxon>Telluraves</taxon>
        <taxon>Australaves</taxon>
        <taxon>Passeriformes</taxon>
        <taxon>Passeroidea</taxon>
        <taxon>Passeridae</taxon>
        <taxon>Chloebia</taxon>
    </lineage>
</organism>
<comment type="caution">
    <text evidence="2">The sequence shown here is derived from an EMBL/GenBank/DDBJ whole genome shotgun (WGS) entry which is preliminary data.</text>
</comment>
<feature type="compositionally biased region" description="Pro residues" evidence="1">
    <location>
        <begin position="15"/>
        <end position="24"/>
    </location>
</feature>
<keyword evidence="3" id="KW-1185">Reference proteome</keyword>
<dbReference type="AlphaFoldDB" id="A0A3L8S0U2"/>
<feature type="region of interest" description="Disordered" evidence="1">
    <location>
        <begin position="1"/>
        <end position="33"/>
    </location>
</feature>
<evidence type="ECO:0000313" key="2">
    <source>
        <dbReference type="EMBL" id="RLV91911.1"/>
    </source>
</evidence>